<reference evidence="2 3" key="1">
    <citation type="submission" date="2019-09" db="EMBL/GenBank/DDBJ databases">
        <title>Bird 10,000 Genomes (B10K) Project - Family phase.</title>
        <authorList>
            <person name="Zhang G."/>
        </authorList>
    </citation>
    <scope>NUCLEOTIDE SEQUENCE [LARGE SCALE GENOMIC DNA]</scope>
    <source>
        <strain evidence="2">B10K-DU-001-75</strain>
        <tissue evidence="2">Muscle</tissue>
    </source>
</reference>
<evidence type="ECO:0000313" key="3">
    <source>
        <dbReference type="Proteomes" id="UP000532252"/>
    </source>
</evidence>
<evidence type="ECO:0000259" key="1">
    <source>
        <dbReference type="PROSITE" id="PS50188"/>
    </source>
</evidence>
<evidence type="ECO:0000313" key="2">
    <source>
        <dbReference type="EMBL" id="NWS04826.1"/>
    </source>
</evidence>
<protein>
    <submittedName>
        <fullName evidence="2">TRI69 ligase</fullName>
    </submittedName>
</protein>
<keyword evidence="2" id="KW-0436">Ligase</keyword>
<gene>
    <name evidence="2" type="primary">Trim69</name>
    <name evidence="2" type="ORF">MOTALB_R09603</name>
</gene>
<dbReference type="PANTHER" id="PTHR24103">
    <property type="entry name" value="E3 UBIQUITIN-PROTEIN LIGASE TRIM"/>
    <property type="match status" value="1"/>
</dbReference>
<feature type="non-terminal residue" evidence="2">
    <location>
        <position position="1"/>
    </location>
</feature>
<dbReference type="PRINTS" id="PR01407">
    <property type="entry name" value="BUTYPHLNCDUF"/>
</dbReference>
<dbReference type="PROSITE" id="PS50188">
    <property type="entry name" value="B302_SPRY"/>
    <property type="match status" value="1"/>
</dbReference>
<accession>A0A7K5C951</accession>
<dbReference type="InterPro" id="IPR006574">
    <property type="entry name" value="PRY"/>
</dbReference>
<dbReference type="InterPro" id="IPR001870">
    <property type="entry name" value="B30.2/SPRY"/>
</dbReference>
<organism evidence="2 3">
    <name type="scientific">Motacilla alba</name>
    <name type="common">White wagtail</name>
    <name type="synonym">Pied wagtail</name>
    <dbReference type="NCBI Taxonomy" id="45807"/>
    <lineage>
        <taxon>Eukaryota</taxon>
        <taxon>Metazoa</taxon>
        <taxon>Chordata</taxon>
        <taxon>Craniata</taxon>
        <taxon>Vertebrata</taxon>
        <taxon>Euteleostomi</taxon>
        <taxon>Archelosauria</taxon>
        <taxon>Archosauria</taxon>
        <taxon>Dinosauria</taxon>
        <taxon>Saurischia</taxon>
        <taxon>Theropoda</taxon>
        <taxon>Coelurosauria</taxon>
        <taxon>Aves</taxon>
        <taxon>Neognathae</taxon>
        <taxon>Neoaves</taxon>
        <taxon>Telluraves</taxon>
        <taxon>Australaves</taxon>
        <taxon>Passeriformes</taxon>
        <taxon>Passeroidea</taxon>
        <taxon>Motacillidae</taxon>
        <taxon>Motacilla</taxon>
    </lineage>
</organism>
<dbReference type="InterPro" id="IPR050143">
    <property type="entry name" value="TRIM/RBCC"/>
</dbReference>
<dbReference type="InterPro" id="IPR043136">
    <property type="entry name" value="B30.2/SPRY_sf"/>
</dbReference>
<dbReference type="SUPFAM" id="SSF49899">
    <property type="entry name" value="Concanavalin A-like lectins/glucanases"/>
    <property type="match status" value="1"/>
</dbReference>
<keyword evidence="3" id="KW-1185">Reference proteome</keyword>
<comment type="caution">
    <text evidence="2">The sequence shown here is derived from an EMBL/GenBank/DDBJ whole genome shotgun (WGS) entry which is preliminary data.</text>
</comment>
<dbReference type="SMART" id="SM00449">
    <property type="entry name" value="SPRY"/>
    <property type="match status" value="1"/>
</dbReference>
<feature type="domain" description="B30.2/SPRY" evidence="1">
    <location>
        <begin position="1"/>
        <end position="152"/>
    </location>
</feature>
<proteinExistence type="predicted"/>
<sequence>LDPETAHPYLILWKDHKIVWLGGEEQNLPDTPKRFTGSFSVLGSQGFTSGSHYWEVKVQEEGCWAVGVALESVPRKEPLDLLRSEEVWALQVDEDGIYRAVGMTSDGWALTEKLQRIRICLDYEAGRVTFCNAKDMTQILQLEATFTEKVFP</sequence>
<dbReference type="InterPro" id="IPR003877">
    <property type="entry name" value="SPRY_dom"/>
</dbReference>
<dbReference type="Gene3D" id="2.60.120.920">
    <property type="match status" value="1"/>
</dbReference>
<dbReference type="AlphaFoldDB" id="A0A7K5C951"/>
<dbReference type="InterPro" id="IPR003879">
    <property type="entry name" value="Butyrophylin_SPRY"/>
</dbReference>
<dbReference type="SMART" id="SM00589">
    <property type="entry name" value="PRY"/>
    <property type="match status" value="1"/>
</dbReference>
<dbReference type="Proteomes" id="UP000532252">
    <property type="component" value="Unassembled WGS sequence"/>
</dbReference>
<feature type="non-terminal residue" evidence="2">
    <location>
        <position position="152"/>
    </location>
</feature>
<dbReference type="InterPro" id="IPR013320">
    <property type="entry name" value="ConA-like_dom_sf"/>
</dbReference>
<dbReference type="EMBL" id="VXBE01008252">
    <property type="protein sequence ID" value="NWS04826.1"/>
    <property type="molecule type" value="Genomic_DNA"/>
</dbReference>
<dbReference type="Pfam" id="PF13765">
    <property type="entry name" value="PRY"/>
    <property type="match status" value="1"/>
</dbReference>
<dbReference type="GO" id="GO:0016874">
    <property type="term" value="F:ligase activity"/>
    <property type="evidence" value="ECO:0007669"/>
    <property type="project" value="UniProtKB-KW"/>
</dbReference>
<name>A0A7K5C951_MOTAL</name>
<dbReference type="Pfam" id="PF00622">
    <property type="entry name" value="SPRY"/>
    <property type="match status" value="1"/>
</dbReference>